<dbReference type="EMBL" id="CADCUW010000087">
    <property type="protein sequence ID" value="CAA9391743.1"/>
    <property type="molecule type" value="Genomic_DNA"/>
</dbReference>
<feature type="compositionally biased region" description="Basic and acidic residues" evidence="1">
    <location>
        <begin position="111"/>
        <end position="145"/>
    </location>
</feature>
<feature type="compositionally biased region" description="Low complexity" evidence="1">
    <location>
        <begin position="99"/>
        <end position="110"/>
    </location>
</feature>
<feature type="compositionally biased region" description="Basic and acidic residues" evidence="1">
    <location>
        <begin position="153"/>
        <end position="168"/>
    </location>
</feature>
<organism evidence="2">
    <name type="scientific">uncultured Rubrobacteraceae bacterium</name>
    <dbReference type="NCBI Taxonomy" id="349277"/>
    <lineage>
        <taxon>Bacteria</taxon>
        <taxon>Bacillati</taxon>
        <taxon>Actinomycetota</taxon>
        <taxon>Rubrobacteria</taxon>
        <taxon>Rubrobacterales</taxon>
        <taxon>Rubrobacteraceae</taxon>
        <taxon>environmental samples</taxon>
    </lineage>
</organism>
<gene>
    <name evidence="2" type="ORF">AVDCRST_MAG01-01-542</name>
</gene>
<sequence>ENHDLCGNNGRMGADDRLAGGDGGGALRAPPARLGDGPSPRPPDTGHGPQEGSQGAAGGPPGERVELGPVRGRWPVREPERHLQDPLPRDRQGGGGQHAAGADLQGPAPRLFRDRGLPGGGRGRESQRRSTAAEEVARARREGRQDGGVGRGLLREEPGQGLLPRERGALAGPGGLQRRPVRLLELPRQDPGV</sequence>
<accession>A0A6J4NRJ0</accession>
<evidence type="ECO:0000313" key="2">
    <source>
        <dbReference type="EMBL" id="CAA9391743.1"/>
    </source>
</evidence>
<feature type="region of interest" description="Disordered" evidence="1">
    <location>
        <begin position="1"/>
        <end position="193"/>
    </location>
</feature>
<dbReference type="AlphaFoldDB" id="A0A6J4NRJ0"/>
<name>A0A6J4NRJ0_9ACTN</name>
<feature type="non-terminal residue" evidence="2">
    <location>
        <position position="1"/>
    </location>
</feature>
<proteinExistence type="predicted"/>
<evidence type="ECO:0000256" key="1">
    <source>
        <dbReference type="SAM" id="MobiDB-lite"/>
    </source>
</evidence>
<protein>
    <submittedName>
        <fullName evidence="2">Uncharacterized protein</fullName>
    </submittedName>
</protein>
<feature type="compositionally biased region" description="Basic and acidic residues" evidence="1">
    <location>
        <begin position="75"/>
        <end position="92"/>
    </location>
</feature>
<feature type="non-terminal residue" evidence="2">
    <location>
        <position position="193"/>
    </location>
</feature>
<reference evidence="2" key="1">
    <citation type="submission" date="2020-02" db="EMBL/GenBank/DDBJ databases">
        <authorList>
            <person name="Meier V. D."/>
        </authorList>
    </citation>
    <scope>NUCLEOTIDE SEQUENCE</scope>
    <source>
        <strain evidence="2">AVDCRST_MAG01</strain>
    </source>
</reference>